<keyword evidence="5" id="KW-0862">Zinc</keyword>
<name>A0A8S1BF17_ARCPL</name>
<feature type="domain" description="PHD-type" evidence="11">
    <location>
        <begin position="218"/>
        <end position="277"/>
    </location>
</feature>
<keyword evidence="3" id="KW-0677">Repeat</keyword>
<dbReference type="AlphaFoldDB" id="A0A8S1BF17"/>
<feature type="domain" description="PHD-type" evidence="11">
    <location>
        <begin position="274"/>
        <end position="322"/>
    </location>
</feature>
<dbReference type="Pfam" id="PF00628">
    <property type="entry name" value="PHD"/>
    <property type="match status" value="1"/>
</dbReference>
<dbReference type="Proteomes" id="UP000494256">
    <property type="component" value="Unassembled WGS sequence"/>
</dbReference>
<accession>A0A8S1BF17</accession>
<evidence type="ECO:0000256" key="5">
    <source>
        <dbReference type="ARBA" id="ARBA00022833"/>
    </source>
</evidence>
<dbReference type="PANTHER" id="PTHR45888:SF4">
    <property type="entry name" value="PHD FINGER PROTEIN 10"/>
    <property type="match status" value="1"/>
</dbReference>
<sequence>MLSDYPHKYEEYRSHQRQRQLTVTPEESMEESKPEEKIMKVEMKVEKPIEQKPELPKVDPEKTRLDMAAAAIASASEFNAWVNASRRVACADLQSLTVLRPRAAPAAPARPHLRPPAGFYPHALLPGQYQHSYRLYSPEQLRYFPLNTVLAAPPAPVSTTDWSSESEPDWGSHCSSSDDSDLPSHSSAKRKKLTKVKRVSHAEASTSSIKEEPRDEVVDLCRVCKLRLEANRKYTHERFLVCANCNAKLHPSCVELSADTIRKCREYPWQCAECKTCCSCGKPADDDKMLFCDLCDRGFHIYCVGLDTVPSGRWHCVECAICKSCGARSPGGLAPPAPSPAAPSPAAPSPAAPADWHHQTRRGPGGHKVYSHSLCTPCARAYRIGRYCPLCERSFIGPKGTMQLVICKLCDRQLHQGTSQPPTRRAFACTRLDITLRLAALLQHTDFAVKLLTIIKCRQLSILETGRLLGLVSLELELRAQYGGGNPRLVGPADCVRQTVSSLNVLDYTCAECRRGGITSRAAAVRLAPRTIATLFMAKRRFNKYAHRQYMQSRLRERAPDAPEAPDDNSVDVLDDPLDVPADAPE</sequence>
<evidence type="ECO:0000256" key="2">
    <source>
        <dbReference type="ARBA" id="ARBA00022723"/>
    </source>
</evidence>
<gene>
    <name evidence="12" type="ORF">APLA_LOCUS15259</name>
</gene>
<dbReference type="Gene3D" id="3.30.40.10">
    <property type="entry name" value="Zinc/RING finger domain, C3HC4 (zinc finger)"/>
    <property type="match status" value="1"/>
</dbReference>
<dbReference type="InterPro" id="IPR019787">
    <property type="entry name" value="Znf_PHD-finger"/>
</dbReference>
<evidence type="ECO:0000313" key="12">
    <source>
        <dbReference type="EMBL" id="CAB3255554.1"/>
    </source>
</evidence>
<evidence type="ECO:0000313" key="13">
    <source>
        <dbReference type="Proteomes" id="UP000494256"/>
    </source>
</evidence>
<evidence type="ECO:0000259" key="11">
    <source>
        <dbReference type="PROSITE" id="PS50016"/>
    </source>
</evidence>
<evidence type="ECO:0000256" key="9">
    <source>
        <dbReference type="PROSITE-ProRule" id="PRU00146"/>
    </source>
</evidence>
<comment type="subcellular location">
    <subcellularLocation>
        <location evidence="1">Nucleus</location>
    </subcellularLocation>
</comment>
<keyword evidence="6" id="KW-0805">Transcription regulation</keyword>
<dbReference type="InterPro" id="IPR011011">
    <property type="entry name" value="Znf_FYVE_PHD"/>
</dbReference>
<evidence type="ECO:0000256" key="6">
    <source>
        <dbReference type="ARBA" id="ARBA00023015"/>
    </source>
</evidence>
<comment type="caution">
    <text evidence="12">The sequence shown here is derived from an EMBL/GenBank/DDBJ whole genome shotgun (WGS) entry which is preliminary data.</text>
</comment>
<feature type="compositionally biased region" description="Pro residues" evidence="10">
    <location>
        <begin position="336"/>
        <end position="351"/>
    </location>
</feature>
<feature type="region of interest" description="Disordered" evidence="10">
    <location>
        <begin position="553"/>
        <end position="586"/>
    </location>
</feature>
<dbReference type="InterPro" id="IPR013083">
    <property type="entry name" value="Znf_RING/FYVE/PHD"/>
</dbReference>
<keyword evidence="7" id="KW-0804">Transcription</keyword>
<keyword evidence="8" id="KW-0539">Nucleus</keyword>
<proteinExistence type="predicted"/>
<evidence type="ECO:0000256" key="7">
    <source>
        <dbReference type="ARBA" id="ARBA00023163"/>
    </source>
</evidence>
<dbReference type="SMART" id="SM00249">
    <property type="entry name" value="PHD"/>
    <property type="match status" value="3"/>
</dbReference>
<dbReference type="InterPro" id="IPR001965">
    <property type="entry name" value="Znf_PHD"/>
</dbReference>
<dbReference type="PANTHER" id="PTHR45888">
    <property type="entry name" value="HL01030P-RELATED"/>
    <property type="match status" value="1"/>
</dbReference>
<evidence type="ECO:0000256" key="4">
    <source>
        <dbReference type="ARBA" id="ARBA00022771"/>
    </source>
</evidence>
<dbReference type="EMBL" id="CADEBD010000443">
    <property type="protein sequence ID" value="CAB3255554.1"/>
    <property type="molecule type" value="Genomic_DNA"/>
</dbReference>
<evidence type="ECO:0000256" key="10">
    <source>
        <dbReference type="SAM" id="MobiDB-lite"/>
    </source>
</evidence>
<reference evidence="12 13" key="1">
    <citation type="submission" date="2020-04" db="EMBL/GenBank/DDBJ databases">
        <authorList>
            <person name="Wallbank WR R."/>
            <person name="Pardo Diaz C."/>
            <person name="Kozak K."/>
            <person name="Martin S."/>
            <person name="Jiggins C."/>
            <person name="Moest M."/>
            <person name="Warren A I."/>
            <person name="Byers J.R.P. K."/>
            <person name="Montejo-Kovacevich G."/>
            <person name="Yen C E."/>
        </authorList>
    </citation>
    <scope>NUCLEOTIDE SEQUENCE [LARGE SCALE GENOMIC DNA]</scope>
</reference>
<protein>
    <recommendedName>
        <fullName evidence="11">PHD-type domain-containing protein</fullName>
    </recommendedName>
</protein>
<dbReference type="SUPFAM" id="SSF57903">
    <property type="entry name" value="FYVE/PHD zinc finger"/>
    <property type="match status" value="2"/>
</dbReference>
<organism evidence="12 13">
    <name type="scientific">Arctia plantaginis</name>
    <name type="common">Wood tiger moth</name>
    <name type="synonym">Phalaena plantaginis</name>
    <dbReference type="NCBI Taxonomy" id="874455"/>
    <lineage>
        <taxon>Eukaryota</taxon>
        <taxon>Metazoa</taxon>
        <taxon>Ecdysozoa</taxon>
        <taxon>Arthropoda</taxon>
        <taxon>Hexapoda</taxon>
        <taxon>Insecta</taxon>
        <taxon>Pterygota</taxon>
        <taxon>Neoptera</taxon>
        <taxon>Endopterygota</taxon>
        <taxon>Lepidoptera</taxon>
        <taxon>Glossata</taxon>
        <taxon>Ditrysia</taxon>
        <taxon>Noctuoidea</taxon>
        <taxon>Erebidae</taxon>
        <taxon>Arctiinae</taxon>
        <taxon>Arctia</taxon>
    </lineage>
</organism>
<evidence type="ECO:0000256" key="8">
    <source>
        <dbReference type="ARBA" id="ARBA00023242"/>
    </source>
</evidence>
<dbReference type="CDD" id="cd15529">
    <property type="entry name" value="PHD2_PHF10"/>
    <property type="match status" value="1"/>
</dbReference>
<evidence type="ECO:0000256" key="1">
    <source>
        <dbReference type="ARBA" id="ARBA00004123"/>
    </source>
</evidence>
<keyword evidence="4 9" id="KW-0863">Zinc-finger</keyword>
<dbReference type="GO" id="GO:0005634">
    <property type="term" value="C:nucleus"/>
    <property type="evidence" value="ECO:0007669"/>
    <property type="project" value="UniProtKB-SubCell"/>
</dbReference>
<feature type="region of interest" description="Disordered" evidence="10">
    <location>
        <begin position="1"/>
        <end position="36"/>
    </location>
</feature>
<dbReference type="OrthoDB" id="534815at2759"/>
<keyword evidence="2" id="KW-0479">Metal-binding</keyword>
<feature type="region of interest" description="Disordered" evidence="10">
    <location>
        <begin position="336"/>
        <end position="368"/>
    </location>
</feature>
<dbReference type="GO" id="GO:0008270">
    <property type="term" value="F:zinc ion binding"/>
    <property type="evidence" value="ECO:0007669"/>
    <property type="project" value="UniProtKB-KW"/>
</dbReference>
<feature type="compositionally biased region" description="Basic and acidic residues" evidence="10">
    <location>
        <begin position="1"/>
        <end position="14"/>
    </location>
</feature>
<feature type="compositionally biased region" description="Basic residues" evidence="10">
    <location>
        <begin position="187"/>
        <end position="199"/>
    </location>
</feature>
<evidence type="ECO:0000256" key="3">
    <source>
        <dbReference type="ARBA" id="ARBA00022737"/>
    </source>
</evidence>
<feature type="compositionally biased region" description="Acidic residues" evidence="10">
    <location>
        <begin position="564"/>
        <end position="578"/>
    </location>
</feature>
<dbReference type="PROSITE" id="PS50016">
    <property type="entry name" value="ZF_PHD_2"/>
    <property type="match status" value="2"/>
</dbReference>
<feature type="region of interest" description="Disordered" evidence="10">
    <location>
        <begin position="156"/>
        <end position="209"/>
    </location>
</feature>